<gene>
    <name evidence="5" type="ORF">DASC09_004830</name>
</gene>
<feature type="region of interest" description="Disordered" evidence="3">
    <location>
        <begin position="1"/>
        <end position="56"/>
    </location>
</feature>
<feature type="compositionally biased region" description="Basic and acidic residues" evidence="3">
    <location>
        <begin position="167"/>
        <end position="186"/>
    </location>
</feature>
<dbReference type="InterPro" id="IPR018612">
    <property type="entry name" value="NSRP1_N"/>
</dbReference>
<dbReference type="PANTHER" id="PTHR47845:SF1">
    <property type="entry name" value="NUCLEAR SPECKLE SPLICING REGULATORY PROTEIN 1 HOMOLOG"/>
    <property type="match status" value="1"/>
</dbReference>
<sequence>MMNFKLSGKTNKNTNRIISKGLKPSIFDDGSSDDNSEHDSQETNNDHKMALKRQTESLIQDQNELLQRRAASEVANIDESAYQYDELYEGLRNDPDDTKKRKADASSRNLEGFLKMKEERERRKLLSQDLLNKKRIEEEKSTGEETETFVTSAYKKQQSELQEIVEEEKRKQEEEEKKKQQSKKGEGLGMRGIYLKFLGDEVMEDEKQKKSLVDIPKMPQERPPMPPIVKKKGSLYNEEDDDNNCESEERDEVPAGLSGGLNFAAKDANLKPENIVNRTPPIIERSTDSKVDETLEFIKKATITNKGQESTDTSAEAKLEKLINLYYETSNVTEADLAEATKKYHLRKREEQRKKKSRQQL</sequence>
<accession>A0AAV5QEH9</accession>
<keyword evidence="6" id="KW-1185">Reference proteome</keyword>
<dbReference type="Pfam" id="PF09745">
    <property type="entry name" value="NSRP1_N"/>
    <property type="match status" value="1"/>
</dbReference>
<keyword evidence="2" id="KW-0175">Coiled coil</keyword>
<evidence type="ECO:0000313" key="6">
    <source>
        <dbReference type="Proteomes" id="UP001360560"/>
    </source>
</evidence>
<proteinExistence type="inferred from homology"/>
<feature type="compositionally biased region" description="Polar residues" evidence="3">
    <location>
        <begin position="149"/>
        <end position="161"/>
    </location>
</feature>
<dbReference type="GO" id="GO:0000381">
    <property type="term" value="P:regulation of alternative mRNA splicing, via spliceosome"/>
    <property type="evidence" value="ECO:0007669"/>
    <property type="project" value="InterPro"/>
</dbReference>
<dbReference type="InterPro" id="IPR053246">
    <property type="entry name" value="NS_splicing_regulatory_protein"/>
</dbReference>
<dbReference type="GeneID" id="90071137"/>
<feature type="region of interest" description="Disordered" evidence="3">
    <location>
        <begin position="135"/>
        <end position="186"/>
    </location>
</feature>
<comment type="similarity">
    <text evidence="1">Belongs to the NSRP1 family.</text>
</comment>
<dbReference type="EMBL" id="BTFZ01000001">
    <property type="protein sequence ID" value="GMM33158.1"/>
    <property type="molecule type" value="Genomic_DNA"/>
</dbReference>
<dbReference type="AlphaFoldDB" id="A0AAV5QEH9"/>
<name>A0AAV5QEH9_9ASCO</name>
<dbReference type="RefSeq" id="XP_064850158.1">
    <property type="nucleotide sequence ID" value="XM_064994086.1"/>
</dbReference>
<feature type="compositionally biased region" description="Basic and acidic residues" evidence="3">
    <location>
        <begin position="89"/>
        <end position="105"/>
    </location>
</feature>
<feature type="domain" description="Nuclear speckle splicing regulatory protein 1 N-terminal" evidence="4">
    <location>
        <begin position="69"/>
        <end position="182"/>
    </location>
</feature>
<feature type="region of interest" description="Disordered" evidence="3">
    <location>
        <begin position="207"/>
        <end position="260"/>
    </location>
</feature>
<evidence type="ECO:0000256" key="2">
    <source>
        <dbReference type="ARBA" id="ARBA00023054"/>
    </source>
</evidence>
<evidence type="ECO:0000259" key="4">
    <source>
        <dbReference type="Pfam" id="PF09745"/>
    </source>
</evidence>
<reference evidence="5 6" key="1">
    <citation type="journal article" date="2023" name="Elife">
        <title>Identification of key yeast species and microbe-microbe interactions impacting larval growth of Drosophila in the wild.</title>
        <authorList>
            <person name="Mure A."/>
            <person name="Sugiura Y."/>
            <person name="Maeda R."/>
            <person name="Honda K."/>
            <person name="Sakurai N."/>
            <person name="Takahashi Y."/>
            <person name="Watada M."/>
            <person name="Katoh T."/>
            <person name="Gotoh A."/>
            <person name="Gotoh Y."/>
            <person name="Taniguchi I."/>
            <person name="Nakamura K."/>
            <person name="Hayashi T."/>
            <person name="Katayama T."/>
            <person name="Uemura T."/>
            <person name="Hattori Y."/>
        </authorList>
    </citation>
    <scope>NUCLEOTIDE SEQUENCE [LARGE SCALE GENOMIC DNA]</scope>
    <source>
        <strain evidence="5 6">SC-9</strain>
    </source>
</reference>
<protein>
    <recommendedName>
        <fullName evidence="4">Nuclear speckle splicing regulatory protein 1 N-terminal domain-containing protein</fullName>
    </recommendedName>
</protein>
<dbReference type="Proteomes" id="UP001360560">
    <property type="component" value="Unassembled WGS sequence"/>
</dbReference>
<dbReference type="PANTHER" id="PTHR47845">
    <property type="entry name" value="NUCLEAR SPECKLE SPLICING REGULATORY PROTEIN 1 HOMOLOG"/>
    <property type="match status" value="1"/>
</dbReference>
<evidence type="ECO:0000256" key="1">
    <source>
        <dbReference type="ARBA" id="ARBA00010126"/>
    </source>
</evidence>
<feature type="region of interest" description="Disordered" evidence="3">
    <location>
        <begin position="88"/>
        <end position="109"/>
    </location>
</feature>
<feature type="compositionally biased region" description="Polar residues" evidence="3">
    <location>
        <begin position="8"/>
        <end position="17"/>
    </location>
</feature>
<evidence type="ECO:0000256" key="3">
    <source>
        <dbReference type="SAM" id="MobiDB-lite"/>
    </source>
</evidence>
<comment type="caution">
    <text evidence="5">The sequence shown here is derived from an EMBL/GenBank/DDBJ whole genome shotgun (WGS) entry which is preliminary data.</text>
</comment>
<feature type="compositionally biased region" description="Acidic residues" evidence="3">
    <location>
        <begin position="237"/>
        <end position="251"/>
    </location>
</feature>
<evidence type="ECO:0000313" key="5">
    <source>
        <dbReference type="EMBL" id="GMM33158.1"/>
    </source>
</evidence>
<organism evidence="5 6">
    <name type="scientific">Saccharomycopsis crataegensis</name>
    <dbReference type="NCBI Taxonomy" id="43959"/>
    <lineage>
        <taxon>Eukaryota</taxon>
        <taxon>Fungi</taxon>
        <taxon>Dikarya</taxon>
        <taxon>Ascomycota</taxon>
        <taxon>Saccharomycotina</taxon>
        <taxon>Saccharomycetes</taxon>
        <taxon>Saccharomycopsidaceae</taxon>
        <taxon>Saccharomycopsis</taxon>
    </lineage>
</organism>
<feature type="compositionally biased region" description="Basic and acidic residues" evidence="3">
    <location>
        <begin position="35"/>
        <end position="55"/>
    </location>
</feature>